<dbReference type="SUPFAM" id="SSF88697">
    <property type="entry name" value="PUA domain-like"/>
    <property type="match status" value="1"/>
</dbReference>
<name>A0A9P6HGJ9_9AGAM</name>
<reference evidence="5" key="2">
    <citation type="submission" date="2020-11" db="EMBL/GenBank/DDBJ databases">
        <authorList>
            <consortium name="DOE Joint Genome Institute"/>
            <person name="Kuo A."/>
            <person name="Miyauchi S."/>
            <person name="Kiss E."/>
            <person name="Drula E."/>
            <person name="Kohler A."/>
            <person name="Sanchez-Garcia M."/>
            <person name="Andreopoulos B."/>
            <person name="Barry K.W."/>
            <person name="Bonito G."/>
            <person name="Buee M."/>
            <person name="Carver A."/>
            <person name="Chen C."/>
            <person name="Cichocki N."/>
            <person name="Clum A."/>
            <person name="Culley D."/>
            <person name="Crous P.W."/>
            <person name="Fauchery L."/>
            <person name="Girlanda M."/>
            <person name="Hayes R."/>
            <person name="Keri Z."/>
            <person name="Labutti K."/>
            <person name="Lipzen A."/>
            <person name="Lombard V."/>
            <person name="Magnuson J."/>
            <person name="Maillard F."/>
            <person name="Morin E."/>
            <person name="Murat C."/>
            <person name="Nolan M."/>
            <person name="Ohm R."/>
            <person name="Pangilinan J."/>
            <person name="Pereira M."/>
            <person name="Perotto S."/>
            <person name="Peter M."/>
            <person name="Riley R."/>
            <person name="Sitrit Y."/>
            <person name="Stielow B."/>
            <person name="Szollosi G."/>
            <person name="Zifcakova L."/>
            <person name="Stursova M."/>
            <person name="Spatafora J.W."/>
            <person name="Tedersoo L."/>
            <person name="Vaario L.-M."/>
            <person name="Yamada A."/>
            <person name="Yan M."/>
            <person name="Wang P."/>
            <person name="Xu J."/>
            <person name="Bruns T."/>
            <person name="Baldrian P."/>
            <person name="Vilgalys R."/>
            <person name="Henrissat B."/>
            <person name="Grigoriev I.V."/>
            <person name="Hibbett D."/>
            <person name="Nagy L.G."/>
            <person name="Martin F.M."/>
        </authorList>
    </citation>
    <scope>NUCLEOTIDE SEQUENCE</scope>
    <source>
        <strain evidence="5">UH-Tt-Lm1</strain>
    </source>
</reference>
<evidence type="ECO:0000313" key="5">
    <source>
        <dbReference type="EMBL" id="KAF9785453.1"/>
    </source>
</evidence>
<keyword evidence="6" id="KW-1185">Reference proteome</keyword>
<evidence type="ECO:0000256" key="2">
    <source>
        <dbReference type="PROSITE-ProRule" id="PRU00358"/>
    </source>
</evidence>
<dbReference type="InterPro" id="IPR003105">
    <property type="entry name" value="SRA_YDG"/>
</dbReference>
<evidence type="ECO:0000313" key="6">
    <source>
        <dbReference type="Proteomes" id="UP000736335"/>
    </source>
</evidence>
<evidence type="ECO:0000256" key="3">
    <source>
        <dbReference type="SAM" id="MobiDB-lite"/>
    </source>
</evidence>
<dbReference type="PANTHER" id="PTHR14140">
    <property type="entry name" value="E3 UBIQUITIN-PROTEIN LIGASE UHRF-RELATED"/>
    <property type="match status" value="1"/>
</dbReference>
<dbReference type="SMART" id="SM00466">
    <property type="entry name" value="SRA"/>
    <property type="match status" value="1"/>
</dbReference>
<dbReference type="Gene3D" id="2.30.280.10">
    <property type="entry name" value="SRA-YDG"/>
    <property type="match status" value="1"/>
</dbReference>
<dbReference type="PROSITE" id="PS51015">
    <property type="entry name" value="YDG"/>
    <property type="match status" value="1"/>
</dbReference>
<protein>
    <submittedName>
        <fullName evidence="5">PUA-like domain-containing protein</fullName>
    </submittedName>
</protein>
<reference evidence="5" key="1">
    <citation type="journal article" date="2020" name="Nat. Commun.">
        <title>Large-scale genome sequencing of mycorrhizal fungi provides insights into the early evolution of symbiotic traits.</title>
        <authorList>
            <person name="Miyauchi S."/>
            <person name="Kiss E."/>
            <person name="Kuo A."/>
            <person name="Drula E."/>
            <person name="Kohler A."/>
            <person name="Sanchez-Garcia M."/>
            <person name="Morin E."/>
            <person name="Andreopoulos B."/>
            <person name="Barry K.W."/>
            <person name="Bonito G."/>
            <person name="Buee M."/>
            <person name="Carver A."/>
            <person name="Chen C."/>
            <person name="Cichocki N."/>
            <person name="Clum A."/>
            <person name="Culley D."/>
            <person name="Crous P.W."/>
            <person name="Fauchery L."/>
            <person name="Girlanda M."/>
            <person name="Hayes R.D."/>
            <person name="Keri Z."/>
            <person name="LaButti K."/>
            <person name="Lipzen A."/>
            <person name="Lombard V."/>
            <person name="Magnuson J."/>
            <person name="Maillard F."/>
            <person name="Murat C."/>
            <person name="Nolan M."/>
            <person name="Ohm R.A."/>
            <person name="Pangilinan J."/>
            <person name="Pereira M.F."/>
            <person name="Perotto S."/>
            <person name="Peter M."/>
            <person name="Pfister S."/>
            <person name="Riley R."/>
            <person name="Sitrit Y."/>
            <person name="Stielow J.B."/>
            <person name="Szollosi G."/>
            <person name="Zifcakova L."/>
            <person name="Stursova M."/>
            <person name="Spatafora J.W."/>
            <person name="Tedersoo L."/>
            <person name="Vaario L.M."/>
            <person name="Yamada A."/>
            <person name="Yan M."/>
            <person name="Wang P."/>
            <person name="Xu J."/>
            <person name="Bruns T."/>
            <person name="Baldrian P."/>
            <person name="Vilgalys R."/>
            <person name="Dunand C."/>
            <person name="Henrissat B."/>
            <person name="Grigoriev I.V."/>
            <person name="Hibbett D."/>
            <person name="Nagy L.G."/>
            <person name="Martin F.M."/>
        </authorList>
    </citation>
    <scope>NUCLEOTIDE SEQUENCE</scope>
    <source>
        <strain evidence="5">UH-Tt-Lm1</strain>
    </source>
</reference>
<feature type="domain" description="YDG" evidence="4">
    <location>
        <begin position="51"/>
        <end position="205"/>
    </location>
</feature>
<sequence>MDKMSQMFIPKRQSLGPTSPVSPHERIGAEERKRAMLEDNPGEFRNESKFGPIDGIPVFKTWSTRDECARDGVHAPSTAGIWGGKDGAYSIVMSGGYEDDHDRGETILYTGTGGFGEEKKFGGGGNSWGRNIQTEDQTFEHRDNKALRISFELGKPVRVIRGSNLQTVYAPPDGYRYDGLYKVTKAYMDKSKDGLYEVCRFELKREPGQPPIRKRVYY</sequence>
<organism evidence="5 6">
    <name type="scientific">Thelephora terrestris</name>
    <dbReference type="NCBI Taxonomy" id="56493"/>
    <lineage>
        <taxon>Eukaryota</taxon>
        <taxon>Fungi</taxon>
        <taxon>Dikarya</taxon>
        <taxon>Basidiomycota</taxon>
        <taxon>Agaricomycotina</taxon>
        <taxon>Agaricomycetes</taxon>
        <taxon>Thelephorales</taxon>
        <taxon>Thelephoraceae</taxon>
        <taxon>Thelephora</taxon>
    </lineage>
</organism>
<dbReference type="EMBL" id="WIUZ02000007">
    <property type="protein sequence ID" value="KAF9785453.1"/>
    <property type="molecule type" value="Genomic_DNA"/>
</dbReference>
<evidence type="ECO:0000256" key="1">
    <source>
        <dbReference type="ARBA" id="ARBA00023242"/>
    </source>
</evidence>
<dbReference type="InterPro" id="IPR015947">
    <property type="entry name" value="PUA-like_sf"/>
</dbReference>
<accession>A0A9P6HGJ9</accession>
<comment type="subcellular location">
    <subcellularLocation>
        <location evidence="2">Nucleus</location>
    </subcellularLocation>
</comment>
<dbReference type="Pfam" id="PF02182">
    <property type="entry name" value="SAD_SRA"/>
    <property type="match status" value="1"/>
</dbReference>
<dbReference type="GO" id="GO:0061630">
    <property type="term" value="F:ubiquitin protein ligase activity"/>
    <property type="evidence" value="ECO:0007669"/>
    <property type="project" value="TreeGrafter"/>
</dbReference>
<feature type="region of interest" description="Disordered" evidence="3">
    <location>
        <begin position="1"/>
        <end position="27"/>
    </location>
</feature>
<proteinExistence type="predicted"/>
<comment type="caution">
    <text evidence="5">The sequence shown here is derived from an EMBL/GenBank/DDBJ whole genome shotgun (WGS) entry which is preliminary data.</text>
</comment>
<dbReference type="PANTHER" id="PTHR14140:SF27">
    <property type="entry name" value="OS04G0289800 PROTEIN"/>
    <property type="match status" value="1"/>
</dbReference>
<dbReference type="Proteomes" id="UP000736335">
    <property type="component" value="Unassembled WGS sequence"/>
</dbReference>
<dbReference type="GO" id="GO:0005634">
    <property type="term" value="C:nucleus"/>
    <property type="evidence" value="ECO:0007669"/>
    <property type="project" value="UniProtKB-SubCell"/>
</dbReference>
<dbReference type="AlphaFoldDB" id="A0A9P6HGJ9"/>
<dbReference type="GO" id="GO:0044027">
    <property type="term" value="P:negative regulation of gene expression via chromosomal CpG island methylation"/>
    <property type="evidence" value="ECO:0007669"/>
    <property type="project" value="TreeGrafter"/>
</dbReference>
<gene>
    <name evidence="5" type="ORF">BJ322DRAFT_1063282</name>
</gene>
<dbReference type="InterPro" id="IPR036987">
    <property type="entry name" value="SRA-YDG_sf"/>
</dbReference>
<evidence type="ECO:0000259" key="4">
    <source>
        <dbReference type="PROSITE" id="PS51015"/>
    </source>
</evidence>
<dbReference type="InterPro" id="IPR045134">
    <property type="entry name" value="UHRF1/2-like"/>
</dbReference>
<dbReference type="GO" id="GO:0016567">
    <property type="term" value="P:protein ubiquitination"/>
    <property type="evidence" value="ECO:0007669"/>
    <property type="project" value="TreeGrafter"/>
</dbReference>
<keyword evidence="1 2" id="KW-0539">Nucleus</keyword>
<dbReference type="OrthoDB" id="2270193at2759"/>